<dbReference type="InterPro" id="IPR011004">
    <property type="entry name" value="Trimer_LpxA-like_sf"/>
</dbReference>
<organism evidence="5 6">
    <name type="scientific">Epilithonimonas zeae</name>
    <dbReference type="NCBI Taxonomy" id="1416779"/>
    <lineage>
        <taxon>Bacteria</taxon>
        <taxon>Pseudomonadati</taxon>
        <taxon>Bacteroidota</taxon>
        <taxon>Flavobacteriia</taxon>
        <taxon>Flavobacteriales</taxon>
        <taxon>Weeksellaceae</taxon>
        <taxon>Chryseobacterium group</taxon>
        <taxon>Epilithonimonas</taxon>
    </lineage>
</organism>
<dbReference type="NCBIfam" id="TIGR03570">
    <property type="entry name" value="NeuD_NnaD"/>
    <property type="match status" value="1"/>
</dbReference>
<keyword evidence="6" id="KW-1185">Reference proteome</keyword>
<dbReference type="CDD" id="cd03360">
    <property type="entry name" value="LbH_AT_putative"/>
    <property type="match status" value="1"/>
</dbReference>
<evidence type="ECO:0000313" key="6">
    <source>
        <dbReference type="Proteomes" id="UP000185207"/>
    </source>
</evidence>
<dbReference type="STRING" id="1416779.SAMN05444409_3306"/>
<dbReference type="RefSeq" id="WP_074236389.1">
    <property type="nucleotide sequence ID" value="NZ_FSRK01000002.1"/>
</dbReference>
<keyword evidence="5" id="KW-0012">Acyltransferase</keyword>
<feature type="binding site" evidence="3">
    <location>
        <position position="70"/>
    </location>
    <ligand>
        <name>substrate</name>
    </ligand>
</feature>
<dbReference type="Pfam" id="PF00132">
    <property type="entry name" value="Hexapep"/>
    <property type="match status" value="1"/>
</dbReference>
<proteinExistence type="inferred from homology"/>
<dbReference type="Pfam" id="PF17836">
    <property type="entry name" value="PglD_N"/>
    <property type="match status" value="1"/>
</dbReference>
<dbReference type="Pfam" id="PF14602">
    <property type="entry name" value="Hexapep_2"/>
    <property type="match status" value="1"/>
</dbReference>
<feature type="binding site" evidence="3">
    <location>
        <begin position="13"/>
        <end position="15"/>
    </location>
    <ligand>
        <name>substrate</name>
    </ligand>
</feature>
<dbReference type="InterPro" id="IPR050179">
    <property type="entry name" value="Trans_hexapeptide_repeat"/>
</dbReference>
<dbReference type="Proteomes" id="UP000185207">
    <property type="component" value="Unassembled WGS sequence"/>
</dbReference>
<name>A0A1N6J5F0_9FLAO</name>
<dbReference type="Gene3D" id="2.160.10.10">
    <property type="entry name" value="Hexapeptide repeat proteins"/>
    <property type="match status" value="1"/>
</dbReference>
<gene>
    <name evidence="5" type="ORF">SAMN05444409_3306</name>
</gene>
<evidence type="ECO:0000256" key="3">
    <source>
        <dbReference type="PIRSR" id="PIRSR620019-2"/>
    </source>
</evidence>
<feature type="site" description="Increases basicity of active site His" evidence="2">
    <location>
        <position position="138"/>
    </location>
</feature>
<dbReference type="Gene3D" id="3.40.50.20">
    <property type="match status" value="1"/>
</dbReference>
<dbReference type="OrthoDB" id="9801697at2"/>
<comment type="similarity">
    <text evidence="1">Belongs to the transferase hexapeptide repeat family.</text>
</comment>
<protein>
    <submittedName>
        <fullName evidence="5">Sugar O-acyltransferase, sialic acid O-acetyltransferase NeuD family</fullName>
    </submittedName>
</protein>
<dbReference type="SUPFAM" id="SSF51161">
    <property type="entry name" value="Trimeric LpxA-like enzymes"/>
    <property type="match status" value="1"/>
</dbReference>
<dbReference type="PANTHER" id="PTHR43300">
    <property type="entry name" value="ACETYLTRANSFERASE"/>
    <property type="match status" value="1"/>
</dbReference>
<dbReference type="InterPro" id="IPR020019">
    <property type="entry name" value="AcTrfase_PglD-like"/>
</dbReference>
<evidence type="ECO:0000259" key="4">
    <source>
        <dbReference type="Pfam" id="PF17836"/>
    </source>
</evidence>
<dbReference type="InterPro" id="IPR041561">
    <property type="entry name" value="PglD_N"/>
</dbReference>
<dbReference type="PANTHER" id="PTHR43300:SF7">
    <property type="entry name" value="UDP-N-ACETYLBACILLOSAMINE N-ACETYLTRANSFERASE"/>
    <property type="match status" value="1"/>
</dbReference>
<feature type="binding site" evidence="3">
    <location>
        <position position="146"/>
    </location>
    <ligand>
        <name>acetyl-CoA</name>
        <dbReference type="ChEBI" id="CHEBI:57288"/>
    </ligand>
</feature>
<evidence type="ECO:0000256" key="2">
    <source>
        <dbReference type="PIRSR" id="PIRSR620019-1"/>
    </source>
</evidence>
<accession>A0A1N6J5F0</accession>
<dbReference type="GO" id="GO:0016746">
    <property type="term" value="F:acyltransferase activity"/>
    <property type="evidence" value="ECO:0007669"/>
    <property type="project" value="UniProtKB-KW"/>
</dbReference>
<keyword evidence="5" id="KW-0808">Transferase</keyword>
<dbReference type="EMBL" id="FSRK01000002">
    <property type="protein sequence ID" value="SIO39346.1"/>
    <property type="molecule type" value="Genomic_DNA"/>
</dbReference>
<dbReference type="AlphaFoldDB" id="A0A1N6J5F0"/>
<feature type="active site" description="Proton acceptor" evidence="2">
    <location>
        <position position="137"/>
    </location>
</feature>
<dbReference type="InterPro" id="IPR001451">
    <property type="entry name" value="Hexapep"/>
</dbReference>
<sequence length="215" mass="23195">MPDKNSIAIIGYSGHSFVVLDAAKEMGLDVEYYCERNKVSFNPFEINYLGDEGNESFDWNSVDKFILGIGDNRIRQKVADLILSKNKKILNVFHPYSVISNYASFGTGNFIAANVTVNALAKIADNCILNTGCIVEHECVIESGVHIAPGAVLAGSITVGENSFIGANTVIKQGIKIGSNIIIGAGSVVTKDILESNIYFGNPCKLINSNNRNES</sequence>
<feature type="domain" description="PglD N-terminal" evidence="4">
    <location>
        <begin position="7"/>
        <end position="80"/>
    </location>
</feature>
<reference evidence="6" key="1">
    <citation type="submission" date="2016-11" db="EMBL/GenBank/DDBJ databases">
        <authorList>
            <person name="Varghese N."/>
            <person name="Submissions S."/>
        </authorList>
    </citation>
    <scope>NUCLEOTIDE SEQUENCE [LARGE SCALE GENOMIC DNA]</scope>
    <source>
        <strain evidence="6">DSM 27623</strain>
    </source>
</reference>
<evidence type="ECO:0000256" key="1">
    <source>
        <dbReference type="ARBA" id="ARBA00007274"/>
    </source>
</evidence>
<evidence type="ECO:0000313" key="5">
    <source>
        <dbReference type="EMBL" id="SIO39346.1"/>
    </source>
</evidence>